<feature type="compositionally biased region" description="Polar residues" evidence="1">
    <location>
        <begin position="151"/>
        <end position="169"/>
    </location>
</feature>
<protein>
    <submittedName>
        <fullName evidence="3">Uncharacterized protein</fullName>
    </submittedName>
</protein>
<feature type="compositionally biased region" description="Low complexity" evidence="1">
    <location>
        <begin position="400"/>
        <end position="410"/>
    </location>
</feature>
<feature type="transmembrane region" description="Helical" evidence="2">
    <location>
        <begin position="334"/>
        <end position="356"/>
    </location>
</feature>
<reference evidence="3" key="1">
    <citation type="submission" date="2020-07" db="EMBL/GenBank/DDBJ databases">
        <title>Draft Genome Sequence of a Deep-Sea Yeast, Naganishia (Cryptococcus) liquefaciens strain N6.</title>
        <authorList>
            <person name="Han Y.W."/>
            <person name="Kajitani R."/>
            <person name="Morimoto H."/>
            <person name="Parhat M."/>
            <person name="Tsubouchi H."/>
            <person name="Bakenova O."/>
            <person name="Ogata M."/>
            <person name="Argunhan B."/>
            <person name="Aoki R."/>
            <person name="Kajiwara S."/>
            <person name="Itoh T."/>
            <person name="Iwasaki H."/>
        </authorList>
    </citation>
    <scope>NUCLEOTIDE SEQUENCE</scope>
    <source>
        <strain evidence="3">N6</strain>
    </source>
</reference>
<feature type="compositionally biased region" description="Polar residues" evidence="1">
    <location>
        <begin position="120"/>
        <end position="135"/>
    </location>
</feature>
<feature type="compositionally biased region" description="Low complexity" evidence="1">
    <location>
        <begin position="51"/>
        <end position="73"/>
    </location>
</feature>
<feature type="compositionally biased region" description="Low complexity" evidence="1">
    <location>
        <begin position="141"/>
        <end position="150"/>
    </location>
</feature>
<dbReference type="EMBL" id="BLZA01000057">
    <property type="protein sequence ID" value="GHJ90246.1"/>
    <property type="molecule type" value="Genomic_DNA"/>
</dbReference>
<name>A0A8H3U0D2_9TREE</name>
<keyword evidence="2" id="KW-0472">Membrane</keyword>
<evidence type="ECO:0000256" key="2">
    <source>
        <dbReference type="SAM" id="Phobius"/>
    </source>
</evidence>
<feature type="compositionally biased region" description="Low complexity" evidence="1">
    <location>
        <begin position="176"/>
        <end position="192"/>
    </location>
</feature>
<feature type="region of interest" description="Disordered" evidence="1">
    <location>
        <begin position="400"/>
        <end position="429"/>
    </location>
</feature>
<proteinExistence type="predicted"/>
<feature type="compositionally biased region" description="Polar residues" evidence="1">
    <location>
        <begin position="555"/>
        <end position="569"/>
    </location>
</feature>
<keyword evidence="2" id="KW-1133">Transmembrane helix</keyword>
<dbReference type="OrthoDB" id="2595486at2759"/>
<feature type="compositionally biased region" description="Low complexity" evidence="1">
    <location>
        <begin position="203"/>
        <end position="218"/>
    </location>
</feature>
<comment type="caution">
    <text evidence="3">The sequence shown here is derived from an EMBL/GenBank/DDBJ whole genome shotgun (WGS) entry which is preliminary data.</text>
</comment>
<evidence type="ECO:0000313" key="4">
    <source>
        <dbReference type="Proteomes" id="UP000620104"/>
    </source>
</evidence>
<dbReference type="AlphaFoldDB" id="A0A8H3U0D2"/>
<accession>A0A8H3U0D2</accession>
<keyword evidence="2" id="KW-0812">Transmembrane</keyword>
<evidence type="ECO:0000313" key="3">
    <source>
        <dbReference type="EMBL" id="GHJ90246.1"/>
    </source>
</evidence>
<feature type="region of interest" description="Disordered" evidence="1">
    <location>
        <begin position="449"/>
        <end position="469"/>
    </location>
</feature>
<feature type="region of interest" description="Disordered" evidence="1">
    <location>
        <begin position="544"/>
        <end position="572"/>
    </location>
</feature>
<gene>
    <name evidence="3" type="ORF">NliqN6_6648</name>
</gene>
<keyword evidence="4" id="KW-1185">Reference proteome</keyword>
<evidence type="ECO:0000256" key="1">
    <source>
        <dbReference type="SAM" id="MobiDB-lite"/>
    </source>
</evidence>
<organism evidence="3 4">
    <name type="scientific">Naganishia liquefaciens</name>
    <dbReference type="NCBI Taxonomy" id="104408"/>
    <lineage>
        <taxon>Eukaryota</taxon>
        <taxon>Fungi</taxon>
        <taxon>Dikarya</taxon>
        <taxon>Basidiomycota</taxon>
        <taxon>Agaricomycotina</taxon>
        <taxon>Tremellomycetes</taxon>
        <taxon>Filobasidiales</taxon>
        <taxon>Filobasidiaceae</taxon>
        <taxon>Naganishia</taxon>
    </lineage>
</organism>
<feature type="region of interest" description="Disordered" evidence="1">
    <location>
        <begin position="1"/>
        <end position="245"/>
    </location>
</feature>
<feature type="compositionally biased region" description="Polar residues" evidence="1">
    <location>
        <begin position="18"/>
        <end position="33"/>
    </location>
</feature>
<dbReference type="Proteomes" id="UP000620104">
    <property type="component" value="Unassembled WGS sequence"/>
</dbReference>
<sequence length="620" mass="64908">MANPQSNVTLEDRKSPVPATTASERPSSSTYLDSANAAPTPDRNKLAFAESTSTSFNSSDSTSTSTDSSMTMTALTGSDLTPIGLATTRSPAMKASDGPTPKDQTASTISPVVGTDHRSSTTAQLSPPSGASVTPTLPVASSETSSSSTSFQPTETWSSNSIMDSSSTYREPPSPESTWQSSSSSTQWSPSPAETLTPSSTDSWYSPPIETSSSSWTSDRTESTDSWIPPIAPPTSSPTSAYTSSMPSATISRIIPTIPPDTETIDSQAATLFTELSMSSGKPTILPISTKGGVLTTSAHIVTSTGLVIHGNSTVEASSTTDEAQTKKIAGMSVGWFSGLIVAICVALIAGGIIFARWHKKRSETESSLDGFEGDQETKRPITGYDASFAATRSPDRASSFFNSSSSSKFVTPVTPHQDDLDGQGNTLKVPTVPAPAAYIHPRASRYMPTSGRVLQPPSAHSPSDQSGMGAHEVLADYYPDNDAEQLDEPKSLLAAKRKTTATTRTGSTGSIYSIDSVWGNASEAPPPTTARSSLDTSILPWRRPDAETPAVPTVSGNTHPRTSSQTRYPQAHEQVAAGPTQNATRLPPRAAIAQTPVGVRQKPGFGEGGFVLPLGGFSR</sequence>